<dbReference type="NCBIfam" id="TIGR01635">
    <property type="entry name" value="tail_comp_S"/>
    <property type="match status" value="1"/>
</dbReference>
<proteinExistence type="predicted"/>
<dbReference type="PATRIC" id="fig|399804.5.peg.3832"/>
<protein>
    <submittedName>
        <fullName evidence="2">Phage virion morphogenesis protein</fullName>
    </submittedName>
</protein>
<dbReference type="EMBL" id="CP002457">
    <property type="protein sequence ID" value="ADV56321.1"/>
    <property type="molecule type" value="Genomic_DNA"/>
</dbReference>
<dbReference type="InterPro" id="IPR006522">
    <property type="entry name" value="Phage_virion_morphogenesis"/>
</dbReference>
<dbReference type="AlphaFoldDB" id="E6XHP6"/>
<dbReference type="HOGENOM" id="CLU_117141_2_1_6"/>
<evidence type="ECO:0000313" key="1">
    <source>
        <dbReference type="EMBL" id="ADV56081.1"/>
    </source>
</evidence>
<evidence type="ECO:0000313" key="2">
    <source>
        <dbReference type="EMBL" id="ADV56321.1"/>
    </source>
</evidence>
<dbReference type="OrthoDB" id="2081253at2"/>
<evidence type="ECO:0000313" key="3">
    <source>
        <dbReference type="Proteomes" id="UP000008209"/>
    </source>
</evidence>
<gene>
    <name evidence="1" type="ordered locus">Sput200_3702</name>
    <name evidence="2" type="ordered locus">Sput200_3962</name>
</gene>
<dbReference type="Proteomes" id="UP000008209">
    <property type="component" value="Chromosome"/>
</dbReference>
<dbReference type="KEGG" id="shp:Sput200_3702"/>
<dbReference type="KEGG" id="shp:Sput200_3962"/>
<accession>E6XHP6</accession>
<name>E6XHP6_SHEP2</name>
<dbReference type="Pfam" id="PF05069">
    <property type="entry name" value="Phage_tail_S"/>
    <property type="match status" value="1"/>
</dbReference>
<reference evidence="2 3" key="1">
    <citation type="submission" date="2011-01" db="EMBL/GenBank/DDBJ databases">
        <title>Complete sequence of Shewanella putrefaciens 200.</title>
        <authorList>
            <consortium name="US DOE Joint Genome Institute"/>
            <person name="Lucas S."/>
            <person name="Copeland A."/>
            <person name="Lapidus A."/>
            <person name="Cheng J.-F."/>
            <person name="Bruce D."/>
            <person name="Goodwin L."/>
            <person name="Pitluck S."/>
            <person name="Munk A.C."/>
            <person name="Detter J.C."/>
            <person name="Han C."/>
            <person name="Tapia R."/>
            <person name="Land M."/>
            <person name="Hauser L."/>
            <person name="Chang Y.-J."/>
            <person name="Jeffries C."/>
            <person name="Kyrpides N."/>
            <person name="Ivanova N."/>
            <person name="Mikhailova N."/>
            <person name="Kolker E."/>
            <person name="Lawrence C."/>
            <person name="McCue L.A."/>
            <person name="DiChristina T."/>
            <person name="Nealson K."/>
            <person name="Fredrickson J.K."/>
            <person name="Woyke T."/>
        </authorList>
    </citation>
    <scope>NUCLEOTIDE SEQUENCE [LARGE SCALE GENOMIC DNA]</scope>
    <source>
        <strain evidence="2 3">200</strain>
    </source>
</reference>
<sequence>MAGTQITITEQGFDGALAAFQQLIDRGQNLQPALNAIAEYLRGSTQDRITAGESPDGTPFAALSDYTLSVKSRNQDKILIERGYLYNLVYQTTQDQMQLGSTMVYAAMHQFGGKTAPNSMIPNKEIPARPYLGISETDEVEIIATIGDYLMA</sequence>
<organism evidence="2 3">
    <name type="scientific">Shewanella putrefaciens (strain 200)</name>
    <dbReference type="NCBI Taxonomy" id="399804"/>
    <lineage>
        <taxon>Bacteria</taxon>
        <taxon>Pseudomonadati</taxon>
        <taxon>Pseudomonadota</taxon>
        <taxon>Gammaproteobacteria</taxon>
        <taxon>Alteromonadales</taxon>
        <taxon>Shewanellaceae</taxon>
        <taxon>Shewanella</taxon>
    </lineage>
</organism>
<dbReference type="EMBL" id="CP002457">
    <property type="protein sequence ID" value="ADV56081.1"/>
    <property type="molecule type" value="Genomic_DNA"/>
</dbReference>